<evidence type="ECO:0000313" key="6">
    <source>
        <dbReference type="EMBL" id="CAG6608787.1"/>
    </source>
</evidence>
<dbReference type="Pfam" id="PF05225">
    <property type="entry name" value="HTH_psq"/>
    <property type="match status" value="1"/>
</dbReference>
<name>A0A8D8LNX7_9HEMI</name>
<evidence type="ECO:0000256" key="3">
    <source>
        <dbReference type="ARBA" id="ARBA00023242"/>
    </source>
</evidence>
<dbReference type="InterPro" id="IPR007889">
    <property type="entry name" value="HTH_Psq"/>
</dbReference>
<keyword evidence="3" id="KW-0539">Nucleus</keyword>
<dbReference type="InterPro" id="IPR006600">
    <property type="entry name" value="HTH_CenpB_DNA-bd_dom"/>
</dbReference>
<dbReference type="Gene3D" id="1.10.10.60">
    <property type="entry name" value="Homeodomain-like"/>
    <property type="match status" value="1"/>
</dbReference>
<feature type="region of interest" description="Disordered" evidence="4">
    <location>
        <begin position="137"/>
        <end position="164"/>
    </location>
</feature>
<comment type="subcellular location">
    <subcellularLocation>
        <location evidence="1">Nucleus</location>
    </subcellularLocation>
</comment>
<reference evidence="6" key="1">
    <citation type="submission" date="2021-05" db="EMBL/GenBank/DDBJ databases">
        <authorList>
            <person name="Alioto T."/>
            <person name="Alioto T."/>
            <person name="Gomez Garrido J."/>
        </authorList>
    </citation>
    <scope>NUCLEOTIDE SEQUENCE</scope>
</reference>
<dbReference type="GO" id="GO:0005634">
    <property type="term" value="C:nucleus"/>
    <property type="evidence" value="ECO:0007669"/>
    <property type="project" value="UniProtKB-SubCell"/>
</dbReference>
<dbReference type="InterPro" id="IPR009057">
    <property type="entry name" value="Homeodomain-like_sf"/>
</dbReference>
<evidence type="ECO:0000256" key="4">
    <source>
        <dbReference type="SAM" id="MobiDB-lite"/>
    </source>
</evidence>
<dbReference type="GO" id="GO:0003677">
    <property type="term" value="F:DNA binding"/>
    <property type="evidence" value="ECO:0007669"/>
    <property type="project" value="UniProtKB-KW"/>
</dbReference>
<evidence type="ECO:0000256" key="2">
    <source>
        <dbReference type="ARBA" id="ARBA00023125"/>
    </source>
</evidence>
<organism evidence="6">
    <name type="scientific">Cacopsylla melanoneura</name>
    <dbReference type="NCBI Taxonomy" id="428564"/>
    <lineage>
        <taxon>Eukaryota</taxon>
        <taxon>Metazoa</taxon>
        <taxon>Ecdysozoa</taxon>
        <taxon>Arthropoda</taxon>
        <taxon>Hexapoda</taxon>
        <taxon>Insecta</taxon>
        <taxon>Pterygota</taxon>
        <taxon>Neoptera</taxon>
        <taxon>Paraneoptera</taxon>
        <taxon>Hemiptera</taxon>
        <taxon>Sternorrhyncha</taxon>
        <taxon>Psylloidea</taxon>
        <taxon>Psyllidae</taxon>
        <taxon>Psyllinae</taxon>
        <taxon>Cacopsylla</taxon>
    </lineage>
</organism>
<evidence type="ECO:0000256" key="1">
    <source>
        <dbReference type="ARBA" id="ARBA00004123"/>
    </source>
</evidence>
<feature type="domain" description="HTH CENPB-type" evidence="5">
    <location>
        <begin position="70"/>
        <end position="136"/>
    </location>
</feature>
<evidence type="ECO:0000259" key="5">
    <source>
        <dbReference type="SMART" id="SM00674"/>
    </source>
</evidence>
<proteinExistence type="predicted"/>
<sequence>MPPSPPAESPIMAPRKKWKKEDMVNAVRAMRLRQMGSFKASKVFNVPQTTLERYAKRMSVDEDAVVHTKTGRKPYLSAELEQELADQCSLLERKSTKDVKRLAFQLARANNVHAGFSAGDKWFNNFMKRHPDLSVRRPEGLSKARASVDTSQQDKIPVKASKIP</sequence>
<dbReference type="EMBL" id="HBUF01013207">
    <property type="protein sequence ID" value="CAG6608787.1"/>
    <property type="molecule type" value="Transcribed_RNA"/>
</dbReference>
<accession>A0A8D8LNX7</accession>
<keyword evidence="2" id="KW-0238">DNA-binding</keyword>
<dbReference type="SMART" id="SM00674">
    <property type="entry name" value="CENPB"/>
    <property type="match status" value="1"/>
</dbReference>
<dbReference type="AlphaFoldDB" id="A0A8D8LNX7"/>
<dbReference type="SUPFAM" id="SSF46689">
    <property type="entry name" value="Homeodomain-like"/>
    <property type="match status" value="1"/>
</dbReference>
<protein>
    <recommendedName>
        <fullName evidence="5">HTH CENPB-type domain-containing protein</fullName>
    </recommendedName>
</protein>